<sequence length="549" mass="63090">MAACASSSIPSTEPTPSSCTEANQPNTQSSIPPIGAAPIQTQTETQQATINGGKEPSKIWDHFSKMEGCDPLYPKSQCNYCKKSYNCYPKRNGTSAMWAHIKFGCKKYPYRRDKGQTTLSYQKVEPRVTVARDCLRLYIREKENLRKVLMAGQRVCLTTDTWTSIQNFNYLCLAAHYIDVDWVYHKKILNFCLVPDHKGETIGRVVESCLLQWEIDHIFTITVDNASSNDVAIEYLRRKTKDRVGSLLGCEFLHMRCCAHILNLIVQGGLKDLNESIVKVEFNLMLERALKFVAAFERMEEDDGHFLRHFEDPSSGPPRFLDWENVRLCTKFLDMFYEATLRFSGSLFVTTNVYFHEFVSLQDQLNQLCNGRGDPLLKGMAQRMKLKYDKYWGSVDRINLMLFVAVVVDPRYKLKYVRFWFKQWYDKEKFDELGLRVREALNRLYKHYSGAMGTLCGASASGTSEFGSSDVAAMSSMLSAFDSAEERMKRYNNIYKQHLADEDSVECKSELDRYLLEASVDPETKGFDILDWWRCCTTTPPWGCATAYI</sequence>
<feature type="compositionally biased region" description="Low complexity" evidence="8">
    <location>
        <begin position="1"/>
        <end position="20"/>
    </location>
</feature>
<evidence type="ECO:0000259" key="9">
    <source>
        <dbReference type="PROSITE" id="PS50808"/>
    </source>
</evidence>
<dbReference type="SMART" id="SM00614">
    <property type="entry name" value="ZnF_BED"/>
    <property type="match status" value="1"/>
</dbReference>
<dbReference type="GO" id="GO:0003677">
    <property type="term" value="F:DNA binding"/>
    <property type="evidence" value="ECO:0007669"/>
    <property type="project" value="UniProtKB-KW"/>
</dbReference>
<keyword evidence="6" id="KW-0804">Transcription</keyword>
<accession>A0AAW2CZI3</accession>
<dbReference type="InterPro" id="IPR052035">
    <property type="entry name" value="ZnF_BED_domain_contain"/>
</dbReference>
<keyword evidence="2 7" id="KW-0863">Zinc-finger</keyword>
<evidence type="ECO:0000256" key="1">
    <source>
        <dbReference type="ARBA" id="ARBA00022723"/>
    </source>
</evidence>
<dbReference type="SUPFAM" id="SSF53098">
    <property type="entry name" value="Ribonuclease H-like"/>
    <property type="match status" value="1"/>
</dbReference>
<feature type="region of interest" description="Disordered" evidence="8">
    <location>
        <begin position="1"/>
        <end position="35"/>
    </location>
</feature>
<dbReference type="InterPro" id="IPR025525">
    <property type="entry name" value="hAT-like_transposase_RNase-H"/>
</dbReference>
<dbReference type="GO" id="GO:0005634">
    <property type="term" value="C:nucleus"/>
    <property type="evidence" value="ECO:0007669"/>
    <property type="project" value="UniProtKB-SubCell"/>
</dbReference>
<feature type="domain" description="BED-type" evidence="9">
    <location>
        <begin position="54"/>
        <end position="112"/>
    </location>
</feature>
<dbReference type="EMBL" id="JAZDWU010000005">
    <property type="protein sequence ID" value="KAL0003479.1"/>
    <property type="molecule type" value="Genomic_DNA"/>
</dbReference>
<dbReference type="Proteomes" id="UP001459277">
    <property type="component" value="Unassembled WGS sequence"/>
</dbReference>
<evidence type="ECO:0000313" key="11">
    <source>
        <dbReference type="Proteomes" id="UP001459277"/>
    </source>
</evidence>
<dbReference type="InterPro" id="IPR036236">
    <property type="entry name" value="Znf_C2H2_sf"/>
</dbReference>
<dbReference type="GO" id="GO:0009791">
    <property type="term" value="P:post-embryonic development"/>
    <property type="evidence" value="ECO:0007669"/>
    <property type="project" value="UniProtKB-ARBA"/>
</dbReference>
<gene>
    <name evidence="10" type="ORF">SO802_017260</name>
</gene>
<dbReference type="InterPro" id="IPR012337">
    <property type="entry name" value="RNaseH-like_sf"/>
</dbReference>
<dbReference type="InterPro" id="IPR003656">
    <property type="entry name" value="Znf_BED"/>
</dbReference>
<organism evidence="10 11">
    <name type="scientific">Lithocarpus litseifolius</name>
    <dbReference type="NCBI Taxonomy" id="425828"/>
    <lineage>
        <taxon>Eukaryota</taxon>
        <taxon>Viridiplantae</taxon>
        <taxon>Streptophyta</taxon>
        <taxon>Embryophyta</taxon>
        <taxon>Tracheophyta</taxon>
        <taxon>Spermatophyta</taxon>
        <taxon>Magnoliopsida</taxon>
        <taxon>eudicotyledons</taxon>
        <taxon>Gunneridae</taxon>
        <taxon>Pentapetalae</taxon>
        <taxon>rosids</taxon>
        <taxon>fabids</taxon>
        <taxon>Fagales</taxon>
        <taxon>Fagaceae</taxon>
        <taxon>Lithocarpus</taxon>
    </lineage>
</organism>
<evidence type="ECO:0000256" key="8">
    <source>
        <dbReference type="SAM" id="MobiDB-lite"/>
    </source>
</evidence>
<comment type="caution">
    <text evidence="10">The sequence shown here is derived from an EMBL/GenBank/DDBJ whole genome shotgun (WGS) entry which is preliminary data.</text>
</comment>
<dbReference type="AlphaFoldDB" id="A0AAW2CZI3"/>
<dbReference type="Pfam" id="PF02892">
    <property type="entry name" value="zf-BED"/>
    <property type="match status" value="1"/>
</dbReference>
<evidence type="ECO:0000256" key="5">
    <source>
        <dbReference type="ARBA" id="ARBA00023125"/>
    </source>
</evidence>
<reference evidence="10 11" key="1">
    <citation type="submission" date="2024-01" db="EMBL/GenBank/DDBJ databases">
        <title>A telomere-to-telomere, gap-free genome of sweet tea (Lithocarpus litseifolius).</title>
        <authorList>
            <person name="Zhou J."/>
        </authorList>
    </citation>
    <scope>NUCLEOTIDE SEQUENCE [LARGE SCALE GENOMIC DNA]</scope>
    <source>
        <strain evidence="10">Zhou-2022a</strain>
        <tissue evidence="10">Leaf</tissue>
    </source>
</reference>
<keyword evidence="4" id="KW-0805">Transcription regulation</keyword>
<name>A0AAW2CZI3_9ROSI</name>
<proteinExistence type="predicted"/>
<dbReference type="SUPFAM" id="SSF57667">
    <property type="entry name" value="beta-beta-alpha zinc fingers"/>
    <property type="match status" value="1"/>
</dbReference>
<dbReference type="Pfam" id="PF14372">
    <property type="entry name" value="hAT-like_RNase-H"/>
    <property type="match status" value="1"/>
</dbReference>
<evidence type="ECO:0000256" key="3">
    <source>
        <dbReference type="ARBA" id="ARBA00022833"/>
    </source>
</evidence>
<feature type="compositionally biased region" description="Polar residues" evidence="8">
    <location>
        <begin position="21"/>
        <end position="31"/>
    </location>
</feature>
<protein>
    <recommendedName>
        <fullName evidence="9">BED-type domain-containing protein</fullName>
    </recommendedName>
</protein>
<keyword evidence="5" id="KW-0238">DNA-binding</keyword>
<keyword evidence="3" id="KW-0862">Zinc</keyword>
<evidence type="ECO:0000256" key="7">
    <source>
        <dbReference type="PROSITE-ProRule" id="PRU00027"/>
    </source>
</evidence>
<evidence type="ECO:0000313" key="10">
    <source>
        <dbReference type="EMBL" id="KAL0003479.1"/>
    </source>
</evidence>
<dbReference type="GO" id="GO:0008270">
    <property type="term" value="F:zinc ion binding"/>
    <property type="evidence" value="ECO:0007669"/>
    <property type="project" value="UniProtKB-KW"/>
</dbReference>
<evidence type="ECO:0000256" key="2">
    <source>
        <dbReference type="ARBA" id="ARBA00022771"/>
    </source>
</evidence>
<dbReference type="PANTHER" id="PTHR46481">
    <property type="entry name" value="ZINC FINGER BED DOMAIN-CONTAINING PROTEIN 4"/>
    <property type="match status" value="1"/>
</dbReference>
<keyword evidence="11" id="KW-1185">Reference proteome</keyword>
<dbReference type="PROSITE" id="PS50808">
    <property type="entry name" value="ZF_BED"/>
    <property type="match status" value="1"/>
</dbReference>
<keyword evidence="1" id="KW-0479">Metal-binding</keyword>
<evidence type="ECO:0000256" key="4">
    <source>
        <dbReference type="ARBA" id="ARBA00023015"/>
    </source>
</evidence>
<dbReference type="PANTHER" id="PTHR46481:SF8">
    <property type="entry name" value="ZINC FINGER BED DOMAIN-CONTAINING PROTEIN RICESLEEPER 1-LIKE"/>
    <property type="match status" value="1"/>
</dbReference>
<evidence type="ECO:0000256" key="6">
    <source>
        <dbReference type="ARBA" id="ARBA00023163"/>
    </source>
</evidence>